<organism evidence="3 4">
    <name type="scientific">Devosia pacifica</name>
    <dbReference type="NCBI Taxonomy" id="1335967"/>
    <lineage>
        <taxon>Bacteria</taxon>
        <taxon>Pseudomonadati</taxon>
        <taxon>Pseudomonadota</taxon>
        <taxon>Alphaproteobacteria</taxon>
        <taxon>Hyphomicrobiales</taxon>
        <taxon>Devosiaceae</taxon>
        <taxon>Devosia</taxon>
    </lineage>
</organism>
<dbReference type="Pfam" id="PF13602">
    <property type="entry name" value="ADH_zinc_N_2"/>
    <property type="match status" value="1"/>
</dbReference>
<dbReference type="AlphaFoldDB" id="A0A918VR32"/>
<dbReference type="GO" id="GO:0016491">
    <property type="term" value="F:oxidoreductase activity"/>
    <property type="evidence" value="ECO:0007669"/>
    <property type="project" value="UniProtKB-KW"/>
</dbReference>
<dbReference type="Gene3D" id="3.90.180.10">
    <property type="entry name" value="Medium-chain alcohol dehydrogenases, catalytic domain"/>
    <property type="match status" value="1"/>
</dbReference>
<keyword evidence="1" id="KW-0560">Oxidoreductase</keyword>
<name>A0A918VR32_9HYPH</name>
<dbReference type="InterPro" id="IPR020843">
    <property type="entry name" value="ER"/>
</dbReference>
<dbReference type="EMBL" id="BMZE01000001">
    <property type="protein sequence ID" value="GHA16877.1"/>
    <property type="molecule type" value="Genomic_DNA"/>
</dbReference>
<dbReference type="RefSeq" id="WP_189423981.1">
    <property type="nucleotide sequence ID" value="NZ_BMZE01000001.1"/>
</dbReference>
<evidence type="ECO:0000256" key="1">
    <source>
        <dbReference type="ARBA" id="ARBA00023002"/>
    </source>
</evidence>
<evidence type="ECO:0000259" key="2">
    <source>
        <dbReference type="SMART" id="SM00829"/>
    </source>
</evidence>
<dbReference type="Pfam" id="PF08240">
    <property type="entry name" value="ADH_N"/>
    <property type="match status" value="1"/>
</dbReference>
<sequence length="331" mass="35203">MKAAVHTRYGNADVVTVSDVPRPEISGNQILVQVYSSAVTTADWRFRASDFPGIMWLPGRLMAGAFRPRKPVLGSTFAGRVVSVGPDVKRFRLGDPVFGVSDWGAHAEYVALSEDGPVVAKPEGITYDEAAATPFGALAALGFVRDFLEVLPGQKVLVAGASGGVGIFAVQIAKQLGAEVTAITSTGNIELVTSLGADHVIDYRKQDLARIAERFDRVIDTASTLKPRVALRLTKPGGRFAPVEFDLPEMLAALGSKLFSKKSLLLRISSDKRVDLEHIAERLADGSLRPVIDSTYPLGAVADAHRKVESRHKTGAVILNPTPAATAAIAA</sequence>
<dbReference type="InterPro" id="IPR013154">
    <property type="entry name" value="ADH-like_N"/>
</dbReference>
<proteinExistence type="predicted"/>
<accession>A0A918VR32</accession>
<dbReference type="PANTHER" id="PTHR11695:SF294">
    <property type="entry name" value="RETICULON-4-INTERACTING PROTEIN 1, MITOCHONDRIAL"/>
    <property type="match status" value="1"/>
</dbReference>
<dbReference type="InterPro" id="IPR050700">
    <property type="entry name" value="YIM1/Zinc_Alcohol_DH_Fams"/>
</dbReference>
<dbReference type="Proteomes" id="UP000646579">
    <property type="component" value="Unassembled WGS sequence"/>
</dbReference>
<feature type="domain" description="Enoyl reductase (ER)" evidence="2">
    <location>
        <begin position="10"/>
        <end position="319"/>
    </location>
</feature>
<dbReference type="SUPFAM" id="SSF50129">
    <property type="entry name" value="GroES-like"/>
    <property type="match status" value="1"/>
</dbReference>
<keyword evidence="4" id="KW-1185">Reference proteome</keyword>
<reference evidence="3" key="2">
    <citation type="submission" date="2020-09" db="EMBL/GenBank/DDBJ databases">
        <authorList>
            <person name="Sun Q."/>
            <person name="Kim S."/>
        </authorList>
    </citation>
    <scope>NUCLEOTIDE SEQUENCE</scope>
    <source>
        <strain evidence="3">KCTC 32437</strain>
    </source>
</reference>
<dbReference type="SMART" id="SM00829">
    <property type="entry name" value="PKS_ER"/>
    <property type="match status" value="1"/>
</dbReference>
<dbReference type="Gene3D" id="3.40.50.720">
    <property type="entry name" value="NAD(P)-binding Rossmann-like Domain"/>
    <property type="match status" value="1"/>
</dbReference>
<dbReference type="CDD" id="cd08267">
    <property type="entry name" value="MDR1"/>
    <property type="match status" value="1"/>
</dbReference>
<dbReference type="PROSITE" id="PS01162">
    <property type="entry name" value="QOR_ZETA_CRYSTAL"/>
    <property type="match status" value="1"/>
</dbReference>
<dbReference type="InterPro" id="IPR036291">
    <property type="entry name" value="NAD(P)-bd_dom_sf"/>
</dbReference>
<evidence type="ECO:0000313" key="4">
    <source>
        <dbReference type="Proteomes" id="UP000646579"/>
    </source>
</evidence>
<dbReference type="SUPFAM" id="SSF51735">
    <property type="entry name" value="NAD(P)-binding Rossmann-fold domains"/>
    <property type="match status" value="1"/>
</dbReference>
<dbReference type="InterPro" id="IPR011032">
    <property type="entry name" value="GroES-like_sf"/>
</dbReference>
<protein>
    <submittedName>
        <fullName evidence="3">Alcohol dehydrogenase</fullName>
    </submittedName>
</protein>
<evidence type="ECO:0000313" key="3">
    <source>
        <dbReference type="EMBL" id="GHA16877.1"/>
    </source>
</evidence>
<dbReference type="GO" id="GO:0008270">
    <property type="term" value="F:zinc ion binding"/>
    <property type="evidence" value="ECO:0007669"/>
    <property type="project" value="InterPro"/>
</dbReference>
<dbReference type="PANTHER" id="PTHR11695">
    <property type="entry name" value="ALCOHOL DEHYDROGENASE RELATED"/>
    <property type="match status" value="1"/>
</dbReference>
<comment type="caution">
    <text evidence="3">The sequence shown here is derived from an EMBL/GenBank/DDBJ whole genome shotgun (WGS) entry which is preliminary data.</text>
</comment>
<gene>
    <name evidence="3" type="ORF">GCM10007989_10080</name>
</gene>
<dbReference type="InterPro" id="IPR002364">
    <property type="entry name" value="Quin_OxRdtase/zeta-crystal_CS"/>
</dbReference>
<reference evidence="3" key="1">
    <citation type="journal article" date="2014" name="Int. J. Syst. Evol. Microbiol.">
        <title>Complete genome sequence of Corynebacterium casei LMG S-19264T (=DSM 44701T), isolated from a smear-ripened cheese.</title>
        <authorList>
            <consortium name="US DOE Joint Genome Institute (JGI-PGF)"/>
            <person name="Walter F."/>
            <person name="Albersmeier A."/>
            <person name="Kalinowski J."/>
            <person name="Ruckert C."/>
        </authorList>
    </citation>
    <scope>NUCLEOTIDE SEQUENCE</scope>
    <source>
        <strain evidence="3">KCTC 32437</strain>
    </source>
</reference>